<dbReference type="GO" id="GO:0009451">
    <property type="term" value="P:RNA modification"/>
    <property type="evidence" value="ECO:0007669"/>
    <property type="project" value="InterPro"/>
</dbReference>
<dbReference type="EMBL" id="PNBA02000012">
    <property type="protein sequence ID" value="KAG6405983.1"/>
    <property type="molecule type" value="Genomic_DNA"/>
</dbReference>
<feature type="repeat" description="PPR" evidence="3">
    <location>
        <begin position="135"/>
        <end position="165"/>
    </location>
</feature>
<keyword evidence="5" id="KW-1185">Reference proteome</keyword>
<evidence type="ECO:0000256" key="3">
    <source>
        <dbReference type="PROSITE-ProRule" id="PRU00708"/>
    </source>
</evidence>
<protein>
    <submittedName>
        <fullName evidence="4">Uncharacterized protein</fullName>
    </submittedName>
</protein>
<reference evidence="4" key="2">
    <citation type="submission" date="2020-08" db="EMBL/GenBank/DDBJ databases">
        <title>Plant Genome Project.</title>
        <authorList>
            <person name="Zhang R.-G."/>
        </authorList>
    </citation>
    <scope>NUCLEOTIDE SEQUENCE</scope>
    <source>
        <strain evidence="4">Huo1</strain>
        <tissue evidence="4">Leaf</tissue>
    </source>
</reference>
<evidence type="ECO:0000313" key="4">
    <source>
        <dbReference type="EMBL" id="KAG6405983.1"/>
    </source>
</evidence>
<evidence type="ECO:0000256" key="2">
    <source>
        <dbReference type="ARBA" id="ARBA00022737"/>
    </source>
</evidence>
<evidence type="ECO:0000256" key="1">
    <source>
        <dbReference type="ARBA" id="ARBA00006643"/>
    </source>
</evidence>
<accession>A0A8X8X3A8</accession>
<dbReference type="FunFam" id="1.25.40.10:FF:000345">
    <property type="entry name" value="Pentatricopeptide repeat-containing protein"/>
    <property type="match status" value="1"/>
</dbReference>
<dbReference type="InterPro" id="IPR011990">
    <property type="entry name" value="TPR-like_helical_dom_sf"/>
</dbReference>
<dbReference type="FunFam" id="1.25.40.10:FF:000333">
    <property type="entry name" value="Pentatricopeptide repeat-containing protein"/>
    <property type="match status" value="1"/>
</dbReference>
<dbReference type="PROSITE" id="PS51375">
    <property type="entry name" value="PPR"/>
    <property type="match status" value="6"/>
</dbReference>
<dbReference type="InterPro" id="IPR046960">
    <property type="entry name" value="PPR_At4g14850-like_plant"/>
</dbReference>
<sequence length="506" mass="56307">MRQNAGWFESIKNCINHRKPKAAILTYIRMRRCCGGIVIPAAPLVLKACASLSLLNFGKVVHSEIIKSGIESNVMVGTSLIDVYGKCRNIASARQLFDEMPDRNLISWNTMIGGYMWNGYTGAASALFAMMTERTSVTWNTMITGYARNGDMATARLVFDAVPEGLKTVVTWTSMVSVYASNGNMEAAREVFEKMGARNFYVWSVMIKGYFKRGDAVKARELFDGMSLRNLVIWNSLISGFAQNGMFSEVMDAFMRMQEDGFEPNEVTVVSVLSACAQAGMLDVGREIHERLLNSRIVLNEFVVNSLVDMYAKCGDLGTARLIFEEALEKSSTTWNSLITGLAVHGRCREVIELFTRMEESSMRPDEITFLSVLSGCSHGGLVKEGLESFSKMERYGVKRSVKHYGCLVDLLGRAGRLEDALNLVKGMPVEPSDTILGSLLGACRTHSDTYMTAKVLEFINEHSHHYRLLSNIYAASERWEMAERMRVAFSATECEKITGYSVLAA</sequence>
<dbReference type="Proteomes" id="UP000298416">
    <property type="component" value="Unassembled WGS sequence"/>
</dbReference>
<evidence type="ECO:0000313" key="5">
    <source>
        <dbReference type="Proteomes" id="UP000298416"/>
    </source>
</evidence>
<feature type="repeat" description="PPR" evidence="3">
    <location>
        <begin position="73"/>
        <end position="107"/>
    </location>
</feature>
<gene>
    <name evidence="4" type="ORF">SASPL_133579</name>
</gene>
<dbReference type="AlphaFoldDB" id="A0A8X8X3A8"/>
<feature type="repeat" description="PPR" evidence="3">
    <location>
        <begin position="331"/>
        <end position="365"/>
    </location>
</feature>
<dbReference type="Pfam" id="PF01535">
    <property type="entry name" value="PPR"/>
    <property type="match status" value="7"/>
</dbReference>
<comment type="caution">
    <text evidence="4">The sequence shown here is derived from an EMBL/GenBank/DDBJ whole genome shotgun (WGS) entry which is preliminary data.</text>
</comment>
<reference evidence="4" key="1">
    <citation type="submission" date="2018-01" db="EMBL/GenBank/DDBJ databases">
        <authorList>
            <person name="Mao J.F."/>
        </authorList>
    </citation>
    <scope>NUCLEOTIDE SEQUENCE</scope>
    <source>
        <strain evidence="4">Huo1</strain>
        <tissue evidence="4">Leaf</tissue>
    </source>
</reference>
<dbReference type="PANTHER" id="PTHR47926:SF484">
    <property type="entry name" value="PENTATRICOPEPTIDE REPEAT-CONTAINING PROTEIN"/>
    <property type="match status" value="1"/>
</dbReference>
<dbReference type="GO" id="GO:0003723">
    <property type="term" value="F:RNA binding"/>
    <property type="evidence" value="ECO:0007669"/>
    <property type="project" value="InterPro"/>
</dbReference>
<feature type="repeat" description="PPR" evidence="3">
    <location>
        <begin position="230"/>
        <end position="264"/>
    </location>
</feature>
<dbReference type="InterPro" id="IPR002885">
    <property type="entry name" value="PPR_rpt"/>
</dbReference>
<dbReference type="SUPFAM" id="SSF48452">
    <property type="entry name" value="TPR-like"/>
    <property type="match status" value="1"/>
</dbReference>
<keyword evidence="2" id="KW-0677">Repeat</keyword>
<comment type="similarity">
    <text evidence="1">Belongs to the PPR family. PCMP-H subfamily.</text>
</comment>
<name>A0A8X8X3A8_SALSN</name>
<dbReference type="Gene3D" id="1.25.40.10">
    <property type="entry name" value="Tetratricopeptide repeat domain"/>
    <property type="match status" value="3"/>
</dbReference>
<proteinExistence type="inferred from homology"/>
<dbReference type="Pfam" id="PF13041">
    <property type="entry name" value="PPR_2"/>
    <property type="match status" value="2"/>
</dbReference>
<feature type="repeat" description="PPR" evidence="3">
    <location>
        <begin position="366"/>
        <end position="400"/>
    </location>
</feature>
<organism evidence="4">
    <name type="scientific">Salvia splendens</name>
    <name type="common">Scarlet sage</name>
    <dbReference type="NCBI Taxonomy" id="180675"/>
    <lineage>
        <taxon>Eukaryota</taxon>
        <taxon>Viridiplantae</taxon>
        <taxon>Streptophyta</taxon>
        <taxon>Embryophyta</taxon>
        <taxon>Tracheophyta</taxon>
        <taxon>Spermatophyta</taxon>
        <taxon>Magnoliopsida</taxon>
        <taxon>eudicotyledons</taxon>
        <taxon>Gunneridae</taxon>
        <taxon>Pentapetalae</taxon>
        <taxon>asterids</taxon>
        <taxon>lamiids</taxon>
        <taxon>Lamiales</taxon>
        <taxon>Lamiaceae</taxon>
        <taxon>Nepetoideae</taxon>
        <taxon>Mentheae</taxon>
        <taxon>Salviinae</taxon>
        <taxon>Salvia</taxon>
        <taxon>Salvia subgen. Calosphace</taxon>
        <taxon>core Calosphace</taxon>
    </lineage>
</organism>
<dbReference type="PANTHER" id="PTHR47926">
    <property type="entry name" value="PENTATRICOPEPTIDE REPEAT-CONTAINING PROTEIN"/>
    <property type="match status" value="1"/>
</dbReference>
<dbReference type="NCBIfam" id="TIGR00756">
    <property type="entry name" value="PPR"/>
    <property type="match status" value="6"/>
</dbReference>
<feature type="repeat" description="PPR" evidence="3">
    <location>
        <begin position="168"/>
        <end position="202"/>
    </location>
</feature>